<protein>
    <submittedName>
        <fullName evidence="1">Late blight resistance protein</fullName>
    </submittedName>
</protein>
<organism evidence="1 2">
    <name type="scientific">Solanum tuberosum</name>
    <name type="common">Potato</name>
    <dbReference type="NCBI Taxonomy" id="4113"/>
    <lineage>
        <taxon>Eukaryota</taxon>
        <taxon>Viridiplantae</taxon>
        <taxon>Streptophyta</taxon>
        <taxon>Embryophyta</taxon>
        <taxon>Tracheophyta</taxon>
        <taxon>Spermatophyta</taxon>
        <taxon>Magnoliopsida</taxon>
        <taxon>eudicotyledons</taxon>
        <taxon>Gunneridae</taxon>
        <taxon>Pentapetalae</taxon>
        <taxon>asterids</taxon>
        <taxon>lamiids</taxon>
        <taxon>Solanales</taxon>
        <taxon>Solanaceae</taxon>
        <taxon>Solanoideae</taxon>
        <taxon>Solaneae</taxon>
        <taxon>Solanum</taxon>
    </lineage>
</organism>
<dbReference type="InParanoid" id="M1DZE5"/>
<name>M1DZE5_SOLTU</name>
<dbReference type="AlphaFoldDB" id="M1DZE5"/>
<reference evidence="1" key="2">
    <citation type="submission" date="2015-06" db="UniProtKB">
        <authorList>
            <consortium name="EnsemblPlants"/>
        </authorList>
    </citation>
    <scope>IDENTIFICATION</scope>
    <source>
        <strain evidence="1">DM1-3 516 R44</strain>
    </source>
</reference>
<dbReference type="HOGENOM" id="CLU_1734721_0_0_1"/>
<dbReference type="PaxDb" id="4113-PGSC0003DMT400096865"/>
<accession>M1DZE5</accession>
<sequence>MRQNADPSYVCLHHKTMQANWHQYIECTSGTHGHHPRTVGGPTVHPEGPWFVLATSPRTQSEIRPSVNPRPDLRSVGQVTDRGLCPWIDGPKAQLQSRLTVDQHGPSFDPRSVAIMPHRRANTRNANARNANTVPLVPDQGVLNAEFQNTI</sequence>
<evidence type="ECO:0000313" key="2">
    <source>
        <dbReference type="Proteomes" id="UP000011115"/>
    </source>
</evidence>
<keyword evidence="2" id="KW-1185">Reference proteome</keyword>
<dbReference type="Gramene" id="PGSC0003DMT400096865">
    <property type="protein sequence ID" value="PGSC0003DMT400096865"/>
    <property type="gene ID" value="PGSC0003DMG400046436"/>
</dbReference>
<proteinExistence type="predicted"/>
<evidence type="ECO:0000313" key="1">
    <source>
        <dbReference type="EnsemblPlants" id="PGSC0003DMT400096865"/>
    </source>
</evidence>
<dbReference type="Proteomes" id="UP000011115">
    <property type="component" value="Unassembled WGS sequence"/>
</dbReference>
<dbReference type="EnsemblPlants" id="PGSC0003DMT400096865">
    <property type="protein sequence ID" value="PGSC0003DMT400096865"/>
    <property type="gene ID" value="PGSC0003DMG400046436"/>
</dbReference>
<reference evidence="2" key="1">
    <citation type="journal article" date="2011" name="Nature">
        <title>Genome sequence and analysis of the tuber crop potato.</title>
        <authorList>
            <consortium name="The Potato Genome Sequencing Consortium"/>
        </authorList>
    </citation>
    <scope>NUCLEOTIDE SEQUENCE [LARGE SCALE GENOMIC DNA]</scope>
    <source>
        <strain evidence="2">cv. DM1-3 516 R44</strain>
    </source>
</reference>